<dbReference type="PROSITE" id="PS51257">
    <property type="entry name" value="PROKAR_LIPOPROTEIN"/>
    <property type="match status" value="1"/>
</dbReference>
<organism evidence="2 3">
    <name type="scientific">Plakobranchus ocellatus</name>
    <dbReference type="NCBI Taxonomy" id="259542"/>
    <lineage>
        <taxon>Eukaryota</taxon>
        <taxon>Metazoa</taxon>
        <taxon>Spiralia</taxon>
        <taxon>Lophotrochozoa</taxon>
        <taxon>Mollusca</taxon>
        <taxon>Gastropoda</taxon>
        <taxon>Heterobranchia</taxon>
        <taxon>Euthyneura</taxon>
        <taxon>Panpulmonata</taxon>
        <taxon>Sacoglossa</taxon>
        <taxon>Placobranchoidea</taxon>
        <taxon>Plakobranchidae</taxon>
        <taxon>Plakobranchus</taxon>
    </lineage>
</organism>
<keyword evidence="1" id="KW-0472">Membrane</keyword>
<evidence type="ECO:0000313" key="2">
    <source>
        <dbReference type="EMBL" id="GFN74214.1"/>
    </source>
</evidence>
<dbReference type="AlphaFoldDB" id="A0AAV3XV00"/>
<reference evidence="2 3" key="1">
    <citation type="journal article" date="2021" name="Elife">
        <title>Chloroplast acquisition without the gene transfer in kleptoplastic sea slugs, Plakobranchus ocellatus.</title>
        <authorList>
            <person name="Maeda T."/>
            <person name="Takahashi S."/>
            <person name="Yoshida T."/>
            <person name="Shimamura S."/>
            <person name="Takaki Y."/>
            <person name="Nagai Y."/>
            <person name="Toyoda A."/>
            <person name="Suzuki Y."/>
            <person name="Arimoto A."/>
            <person name="Ishii H."/>
            <person name="Satoh N."/>
            <person name="Nishiyama T."/>
            <person name="Hasebe M."/>
            <person name="Maruyama T."/>
            <person name="Minagawa J."/>
            <person name="Obokata J."/>
            <person name="Shigenobu S."/>
        </authorList>
    </citation>
    <scope>NUCLEOTIDE SEQUENCE [LARGE SCALE GENOMIC DNA]</scope>
</reference>
<comment type="caution">
    <text evidence="2">The sequence shown here is derived from an EMBL/GenBank/DDBJ whole genome shotgun (WGS) entry which is preliminary data.</text>
</comment>
<keyword evidence="1" id="KW-0812">Transmembrane</keyword>
<keyword evidence="1" id="KW-1133">Transmembrane helix</keyword>
<evidence type="ECO:0000313" key="3">
    <source>
        <dbReference type="Proteomes" id="UP000735302"/>
    </source>
</evidence>
<feature type="transmembrane region" description="Helical" evidence="1">
    <location>
        <begin position="55"/>
        <end position="72"/>
    </location>
</feature>
<dbReference type="EMBL" id="BLXT01000055">
    <property type="protein sequence ID" value="GFN74214.1"/>
    <property type="molecule type" value="Genomic_DNA"/>
</dbReference>
<accession>A0AAV3XV00</accession>
<name>A0AAV3XV00_9GAST</name>
<evidence type="ECO:0000256" key="1">
    <source>
        <dbReference type="SAM" id="Phobius"/>
    </source>
</evidence>
<proteinExistence type="predicted"/>
<keyword evidence="3" id="KW-1185">Reference proteome</keyword>
<dbReference type="Proteomes" id="UP000735302">
    <property type="component" value="Unassembled WGS sequence"/>
</dbReference>
<gene>
    <name evidence="2" type="ORF">PoB_000072000</name>
</gene>
<protein>
    <submittedName>
        <fullName evidence="2">Histone-lysine N-methyltransferase SETMAR</fullName>
    </submittedName>
</protein>
<sequence length="125" mass="13557">MLYFRAAFASLSSFSFPWMPTLLLGCGGAAQWRLDGPNKWTEAAKQIRKTPVPDLWRFTGYFLLFICLWLTFKIGNKAGSQAVVEKLGTDSSAAVVVEPDAGSVVAVVEIQVKAVVVEAMKAGKS</sequence>